<dbReference type="Proteomes" id="UP000811545">
    <property type="component" value="Unassembled WGS sequence"/>
</dbReference>
<dbReference type="PANTHER" id="PTHR45753">
    <property type="entry name" value="ORNITHINE CARBAMOYLTRANSFERASE, MITOCHONDRIAL"/>
    <property type="match status" value="1"/>
</dbReference>
<keyword evidence="3 7" id="KW-0808">Transferase</keyword>
<evidence type="ECO:0000256" key="1">
    <source>
        <dbReference type="ARBA" id="ARBA00004852"/>
    </source>
</evidence>
<dbReference type="EC" id="2.1.3.2" evidence="7"/>
<dbReference type="InterPro" id="IPR006131">
    <property type="entry name" value="Asp_carbamoyltransf_Asp/Orn-bd"/>
</dbReference>
<dbReference type="PRINTS" id="PR00101">
    <property type="entry name" value="ATCASE"/>
</dbReference>
<evidence type="ECO:0000259" key="8">
    <source>
        <dbReference type="Pfam" id="PF00185"/>
    </source>
</evidence>
<evidence type="ECO:0000256" key="3">
    <source>
        <dbReference type="ARBA" id="ARBA00022679"/>
    </source>
</evidence>
<evidence type="ECO:0000313" key="11">
    <source>
        <dbReference type="Proteomes" id="UP000811545"/>
    </source>
</evidence>
<dbReference type="Pfam" id="PF00185">
    <property type="entry name" value="OTCace"/>
    <property type="match status" value="1"/>
</dbReference>
<feature type="binding site" evidence="7">
    <location>
        <position position="163"/>
    </location>
    <ligand>
        <name>L-aspartate</name>
        <dbReference type="ChEBI" id="CHEBI:29991"/>
    </ligand>
</feature>
<dbReference type="Gene3D" id="3.40.50.1370">
    <property type="entry name" value="Aspartate/ornithine carbamoyltransferase"/>
    <property type="match status" value="2"/>
</dbReference>
<feature type="binding site" evidence="7">
    <location>
        <position position="102"/>
    </location>
    <ligand>
        <name>carbamoyl phosphate</name>
        <dbReference type="ChEBI" id="CHEBI:58228"/>
    </ligand>
</feature>
<feature type="domain" description="Aspartate/ornithine carbamoyltransferase carbamoyl-P binding" evidence="9">
    <location>
        <begin position="3"/>
        <end position="142"/>
    </location>
</feature>
<dbReference type="InterPro" id="IPR036901">
    <property type="entry name" value="Asp/Orn_carbamoylTrfase_sf"/>
</dbReference>
<dbReference type="FunFam" id="3.40.50.1370:FF:000002">
    <property type="entry name" value="Aspartate carbamoyltransferase 2"/>
    <property type="match status" value="1"/>
</dbReference>
<name>A0A9E2F6P6_PSYF1</name>
<comment type="function">
    <text evidence="5 7">Catalyzes the condensation of carbamoyl phosphate and aspartate to form carbamoyl aspartate and inorganic phosphate, the committed step in the de novo pyrimidine nucleotide biosynthesis pathway.</text>
</comment>
<feature type="binding site" evidence="7">
    <location>
        <position position="267"/>
    </location>
    <ligand>
        <name>carbamoyl phosphate</name>
        <dbReference type="ChEBI" id="CHEBI:58228"/>
    </ligand>
</feature>
<comment type="caution">
    <text evidence="10">The sequence shown here is derived from an EMBL/GenBank/DDBJ whole genome shotgun (WGS) entry which is preliminary data.</text>
</comment>
<feature type="binding site" evidence="7">
    <location>
        <position position="53"/>
    </location>
    <ligand>
        <name>carbamoyl phosphate</name>
        <dbReference type="ChEBI" id="CHEBI:58228"/>
    </ligand>
</feature>
<comment type="subunit">
    <text evidence="7">Heterododecamer (2C3:3R2) of six catalytic PyrB chains organized as two trimers (C3), and six regulatory PyrI chains organized as three dimers (R2).</text>
</comment>
<proteinExistence type="inferred from homology"/>
<dbReference type="EMBL" id="QLTW01000115">
    <property type="protein sequence ID" value="MBT9145560.1"/>
    <property type="molecule type" value="Genomic_DNA"/>
</dbReference>
<organism evidence="10 11">
    <name type="scientific">Psychracetigena formicireducens</name>
    <dbReference type="NCBI Taxonomy" id="2986056"/>
    <lineage>
        <taxon>Bacteria</taxon>
        <taxon>Bacillati</taxon>
        <taxon>Candidatus Lithacetigenota</taxon>
        <taxon>Candidatus Psychracetigena</taxon>
    </lineage>
</organism>
<dbReference type="PRINTS" id="PR00100">
    <property type="entry name" value="AOTCASE"/>
</dbReference>
<feature type="binding site" evidence="7">
    <location>
        <position position="81"/>
    </location>
    <ligand>
        <name>L-aspartate</name>
        <dbReference type="ChEBI" id="CHEBI:29991"/>
    </ligand>
</feature>
<feature type="binding site" evidence="7">
    <location>
        <position position="130"/>
    </location>
    <ligand>
        <name>carbamoyl phosphate</name>
        <dbReference type="ChEBI" id="CHEBI:58228"/>
    </ligand>
</feature>
<dbReference type="GO" id="GO:0004070">
    <property type="term" value="F:aspartate carbamoyltransferase activity"/>
    <property type="evidence" value="ECO:0007669"/>
    <property type="project" value="UniProtKB-UniRule"/>
</dbReference>
<keyword evidence="4 7" id="KW-0665">Pyrimidine biosynthesis</keyword>
<reference evidence="10 11" key="1">
    <citation type="journal article" date="2021" name="bioRxiv">
        <title>Unique metabolic strategies in Hadean analogues reveal hints for primordial physiology.</title>
        <authorList>
            <person name="Nobu M.K."/>
            <person name="Nakai R."/>
            <person name="Tamazawa S."/>
            <person name="Mori H."/>
            <person name="Toyoda A."/>
            <person name="Ijiri A."/>
            <person name="Suzuki S."/>
            <person name="Kurokawa K."/>
            <person name="Kamagata Y."/>
            <person name="Tamaki H."/>
        </authorList>
    </citation>
    <scope>NUCLEOTIDE SEQUENCE [LARGE SCALE GENOMIC DNA]</scope>
    <source>
        <strain evidence="10">BS525</strain>
    </source>
</reference>
<dbReference type="NCBIfam" id="NF002032">
    <property type="entry name" value="PRK00856.1"/>
    <property type="match status" value="1"/>
</dbReference>
<protein>
    <recommendedName>
        <fullName evidence="7">Aspartate carbamoyltransferase</fullName>
        <ecNumber evidence="7">2.1.3.2</ecNumber>
    </recommendedName>
    <alternativeName>
        <fullName evidence="7">Aspartate transcarbamylase</fullName>
        <shortName evidence="7">ATCase</shortName>
    </alternativeName>
</protein>
<evidence type="ECO:0000256" key="7">
    <source>
        <dbReference type="HAMAP-Rule" id="MF_00001"/>
    </source>
</evidence>
<feature type="domain" description="Aspartate/ornithine carbamoyltransferase Asp/Orn-binding" evidence="8">
    <location>
        <begin position="153"/>
        <end position="301"/>
    </location>
</feature>
<dbReference type="GO" id="GO:0006207">
    <property type="term" value="P:'de novo' pyrimidine nucleobase biosynthetic process"/>
    <property type="evidence" value="ECO:0007669"/>
    <property type="project" value="InterPro"/>
</dbReference>
<dbReference type="PROSITE" id="PS00097">
    <property type="entry name" value="CARBAMOYLTRANSFERASE"/>
    <property type="match status" value="1"/>
</dbReference>
<dbReference type="PANTHER" id="PTHR45753:SF6">
    <property type="entry name" value="ASPARTATE CARBAMOYLTRANSFERASE"/>
    <property type="match status" value="1"/>
</dbReference>
<feature type="binding site" evidence="7">
    <location>
        <position position="227"/>
    </location>
    <ligand>
        <name>L-aspartate</name>
        <dbReference type="ChEBI" id="CHEBI:29991"/>
    </ligand>
</feature>
<dbReference type="AlphaFoldDB" id="A0A9E2F6P6"/>
<evidence type="ECO:0000256" key="2">
    <source>
        <dbReference type="ARBA" id="ARBA00008896"/>
    </source>
</evidence>
<evidence type="ECO:0000256" key="5">
    <source>
        <dbReference type="ARBA" id="ARBA00043884"/>
    </source>
</evidence>
<evidence type="ECO:0000256" key="4">
    <source>
        <dbReference type="ARBA" id="ARBA00022975"/>
    </source>
</evidence>
<sequence length="309" mass="35291">MIKKLVNPLDLSIQEYQHLFETGKTIYESPQNFTQLANSKILATLFYEPSTRTRMSFESAMFRLGGKVLSMADTSSSSVAKGESLADTIKTISNYVDIIVIRHPKDGSAEVAVKYSSVPVINAGDGAHHHPTQTLTDLFTLYMYRGKVSNNSFGFCGDLKYGRTVHSLITTLARYPEVNYYLISPEELQLPQHIKNSVLEVNPKATFNETSQMEEVLPNLDVLYMTRIQRERFFNEDDYLRLKDTFILDKNKVNMMKKDALIMHPLPRVSEITYEVDDDPRAIYFEQAKLGMYIRMALISLMLGLNTNR</sequence>
<dbReference type="InterPro" id="IPR006130">
    <property type="entry name" value="Asp/Orn_carbamoylTrfase"/>
</dbReference>
<dbReference type="GO" id="GO:0044205">
    <property type="term" value="P:'de novo' UMP biosynthetic process"/>
    <property type="evidence" value="ECO:0007669"/>
    <property type="project" value="UniProtKB-UniRule"/>
</dbReference>
<feature type="binding site" evidence="7">
    <location>
        <position position="266"/>
    </location>
    <ligand>
        <name>carbamoyl phosphate</name>
        <dbReference type="ChEBI" id="CHEBI:58228"/>
    </ligand>
</feature>
<dbReference type="GO" id="GO:0016597">
    <property type="term" value="F:amino acid binding"/>
    <property type="evidence" value="ECO:0007669"/>
    <property type="project" value="InterPro"/>
</dbReference>
<dbReference type="InterPro" id="IPR002082">
    <property type="entry name" value="Asp_carbamoyltransf"/>
</dbReference>
<dbReference type="Pfam" id="PF02729">
    <property type="entry name" value="OTCace_N"/>
    <property type="match status" value="1"/>
</dbReference>
<dbReference type="InterPro" id="IPR006132">
    <property type="entry name" value="Asp/Orn_carbamoyltranf_P-bd"/>
</dbReference>
<comment type="pathway">
    <text evidence="1 7">Pyrimidine metabolism; UMP biosynthesis via de novo pathway; (S)-dihydroorotate from bicarbonate: step 2/3.</text>
</comment>
<dbReference type="SUPFAM" id="SSF53671">
    <property type="entry name" value="Aspartate/ornithine carbamoyltransferase"/>
    <property type="match status" value="1"/>
</dbReference>
<dbReference type="NCBIfam" id="TIGR00670">
    <property type="entry name" value="asp_carb_tr"/>
    <property type="match status" value="1"/>
</dbReference>
<comment type="catalytic activity">
    <reaction evidence="6 7">
        <text>carbamoyl phosphate + L-aspartate = N-carbamoyl-L-aspartate + phosphate + H(+)</text>
        <dbReference type="Rhea" id="RHEA:20013"/>
        <dbReference type="ChEBI" id="CHEBI:15378"/>
        <dbReference type="ChEBI" id="CHEBI:29991"/>
        <dbReference type="ChEBI" id="CHEBI:32814"/>
        <dbReference type="ChEBI" id="CHEBI:43474"/>
        <dbReference type="ChEBI" id="CHEBI:58228"/>
        <dbReference type="EC" id="2.1.3.2"/>
    </reaction>
</comment>
<evidence type="ECO:0000313" key="10">
    <source>
        <dbReference type="EMBL" id="MBT9145560.1"/>
    </source>
</evidence>
<dbReference type="HAMAP" id="MF_00001">
    <property type="entry name" value="Asp_carb_tr"/>
    <property type="match status" value="1"/>
</dbReference>
<gene>
    <name evidence="7 10" type="primary">pyrB</name>
    <name evidence="10" type="ORF">DDT42_01432</name>
</gene>
<evidence type="ECO:0000259" key="9">
    <source>
        <dbReference type="Pfam" id="PF02729"/>
    </source>
</evidence>
<feature type="binding site" evidence="7">
    <location>
        <position position="133"/>
    </location>
    <ligand>
        <name>carbamoyl phosphate</name>
        <dbReference type="ChEBI" id="CHEBI:58228"/>
    </ligand>
</feature>
<dbReference type="GO" id="GO:0006520">
    <property type="term" value="P:amino acid metabolic process"/>
    <property type="evidence" value="ECO:0007669"/>
    <property type="project" value="InterPro"/>
</dbReference>
<feature type="binding site" evidence="7">
    <location>
        <position position="52"/>
    </location>
    <ligand>
        <name>carbamoyl phosphate</name>
        <dbReference type="ChEBI" id="CHEBI:58228"/>
    </ligand>
</feature>
<evidence type="ECO:0000256" key="6">
    <source>
        <dbReference type="ARBA" id="ARBA00048859"/>
    </source>
</evidence>
<comment type="similarity">
    <text evidence="2 7">Belongs to the aspartate/ornithine carbamoyltransferase superfamily. ATCase family.</text>
</comment>
<accession>A0A9E2F6P6</accession>